<accession>A0AAW0ANE9</accession>
<keyword evidence="1" id="KW-0175">Coiled coil</keyword>
<keyword evidence="3" id="KW-1185">Reference proteome</keyword>
<evidence type="ECO:0000313" key="3">
    <source>
        <dbReference type="Proteomes" id="UP001362999"/>
    </source>
</evidence>
<dbReference type="EMBL" id="JAWWNJ010000055">
    <property type="protein sequence ID" value="KAK7014856.1"/>
    <property type="molecule type" value="Genomic_DNA"/>
</dbReference>
<comment type="caution">
    <text evidence="2">The sequence shown here is derived from an EMBL/GenBank/DDBJ whole genome shotgun (WGS) entry which is preliminary data.</text>
</comment>
<sequence>MGLDQQSPSSTEDARLPIQRLISQGACLVLAVREGEDTLLSLKNNDPLGYPSSMEYILQKAHVDKARRALDKVSARLAALPHRFIAAVDVEGSLEPLRTAMKAHRAELDAFREFCDAYRPPSPREDGEVHPRVDRLLSEVQDAENRVERLAYKVERLQERPEALDFRRRMEVLDAMDREHSAAFSRAMNGVGFGELSAEGQRVAVQQHVLRVVRDTVDWMVEGRGSDRRVDGLFWLEALGQ</sequence>
<evidence type="ECO:0000256" key="1">
    <source>
        <dbReference type="SAM" id="Coils"/>
    </source>
</evidence>
<evidence type="ECO:0000313" key="2">
    <source>
        <dbReference type="EMBL" id="KAK7014856.1"/>
    </source>
</evidence>
<feature type="coiled-coil region" evidence="1">
    <location>
        <begin position="133"/>
        <end position="160"/>
    </location>
</feature>
<proteinExistence type="predicted"/>
<gene>
    <name evidence="2" type="ORF">R3P38DRAFT_2997995</name>
</gene>
<protein>
    <recommendedName>
        <fullName evidence="4">Hemerythrin-like domain-containing protein</fullName>
    </recommendedName>
</protein>
<dbReference type="Proteomes" id="UP001362999">
    <property type="component" value="Unassembled WGS sequence"/>
</dbReference>
<evidence type="ECO:0008006" key="4">
    <source>
        <dbReference type="Google" id="ProtNLM"/>
    </source>
</evidence>
<organism evidence="2 3">
    <name type="scientific">Favolaschia claudopus</name>
    <dbReference type="NCBI Taxonomy" id="2862362"/>
    <lineage>
        <taxon>Eukaryota</taxon>
        <taxon>Fungi</taxon>
        <taxon>Dikarya</taxon>
        <taxon>Basidiomycota</taxon>
        <taxon>Agaricomycotina</taxon>
        <taxon>Agaricomycetes</taxon>
        <taxon>Agaricomycetidae</taxon>
        <taxon>Agaricales</taxon>
        <taxon>Marasmiineae</taxon>
        <taxon>Mycenaceae</taxon>
        <taxon>Favolaschia</taxon>
    </lineage>
</organism>
<name>A0AAW0ANE9_9AGAR</name>
<dbReference type="AlphaFoldDB" id="A0AAW0ANE9"/>
<reference evidence="2 3" key="1">
    <citation type="journal article" date="2024" name="J Genomics">
        <title>Draft genome sequencing and assembly of Favolaschia claudopus CIRM-BRFM 2984 isolated from oak limbs.</title>
        <authorList>
            <person name="Navarro D."/>
            <person name="Drula E."/>
            <person name="Chaduli D."/>
            <person name="Cazenave R."/>
            <person name="Ahrendt S."/>
            <person name="Wang J."/>
            <person name="Lipzen A."/>
            <person name="Daum C."/>
            <person name="Barry K."/>
            <person name="Grigoriev I.V."/>
            <person name="Favel A."/>
            <person name="Rosso M.N."/>
            <person name="Martin F."/>
        </authorList>
    </citation>
    <scope>NUCLEOTIDE SEQUENCE [LARGE SCALE GENOMIC DNA]</scope>
    <source>
        <strain evidence="2 3">CIRM-BRFM 2984</strain>
    </source>
</reference>